<keyword evidence="1" id="KW-0808">Transferase</keyword>
<dbReference type="GO" id="GO:0005524">
    <property type="term" value="F:ATP binding"/>
    <property type="evidence" value="ECO:0007669"/>
    <property type="project" value="UniProtKB-UniRule"/>
</dbReference>
<evidence type="ECO:0000256" key="3">
    <source>
        <dbReference type="PROSITE-ProRule" id="PRU10133"/>
    </source>
</evidence>
<dbReference type="InterPro" id="IPR050113">
    <property type="entry name" value="Ub_conjugating_enzyme"/>
</dbReference>
<feature type="compositionally biased region" description="Basic and acidic residues" evidence="5">
    <location>
        <begin position="158"/>
        <end position="176"/>
    </location>
</feature>
<protein>
    <submittedName>
        <fullName evidence="9">UBIQUITIN_CONJUGAT_2 domain-containing protein</fullName>
    </submittedName>
</protein>
<evidence type="ECO:0000313" key="9">
    <source>
        <dbReference type="WBParaSite" id="TTAC_0000546301-mRNA-1"/>
    </source>
</evidence>
<evidence type="ECO:0000256" key="4">
    <source>
        <dbReference type="RuleBase" id="RU362109"/>
    </source>
</evidence>
<reference evidence="9" key="1">
    <citation type="submission" date="2017-02" db="UniProtKB">
        <authorList>
            <consortium name="WormBaseParasite"/>
        </authorList>
    </citation>
    <scope>IDENTIFICATION</scope>
</reference>
<keyword evidence="4" id="KW-0547">Nucleotide-binding</keyword>
<dbReference type="PANTHER" id="PTHR24067">
    <property type="entry name" value="UBIQUITIN-CONJUGATING ENZYME E2"/>
    <property type="match status" value="1"/>
</dbReference>
<reference evidence="7 8" key="2">
    <citation type="submission" date="2018-11" db="EMBL/GenBank/DDBJ databases">
        <authorList>
            <consortium name="Pathogen Informatics"/>
        </authorList>
    </citation>
    <scope>NUCLEOTIDE SEQUENCE [LARGE SCALE GENOMIC DNA]</scope>
</reference>
<evidence type="ECO:0000313" key="8">
    <source>
        <dbReference type="Proteomes" id="UP000274429"/>
    </source>
</evidence>
<gene>
    <name evidence="7" type="ORF">TTAC_LOCUS5448</name>
</gene>
<name>A0A0R3WXH3_HYDTA</name>
<evidence type="ECO:0000256" key="2">
    <source>
        <dbReference type="ARBA" id="ARBA00022786"/>
    </source>
</evidence>
<feature type="region of interest" description="Disordered" evidence="5">
    <location>
        <begin position="150"/>
        <end position="187"/>
    </location>
</feature>
<evidence type="ECO:0000256" key="1">
    <source>
        <dbReference type="ARBA" id="ARBA00022679"/>
    </source>
</evidence>
<dbReference type="InterPro" id="IPR000608">
    <property type="entry name" value="UBC"/>
</dbReference>
<dbReference type="Pfam" id="PF00179">
    <property type="entry name" value="UQ_con"/>
    <property type="match status" value="1"/>
</dbReference>
<feature type="domain" description="UBC core" evidence="6">
    <location>
        <begin position="1"/>
        <end position="141"/>
    </location>
</feature>
<dbReference type="SUPFAM" id="SSF54495">
    <property type="entry name" value="UBC-like"/>
    <property type="match status" value="1"/>
</dbReference>
<dbReference type="PROSITE" id="PS00183">
    <property type="entry name" value="UBC_1"/>
    <property type="match status" value="1"/>
</dbReference>
<dbReference type="PROSITE" id="PS50127">
    <property type="entry name" value="UBC_2"/>
    <property type="match status" value="1"/>
</dbReference>
<dbReference type="OrthoDB" id="9973183at2759"/>
<dbReference type="STRING" id="6205.A0A0R3WXH3"/>
<dbReference type="GO" id="GO:0016740">
    <property type="term" value="F:transferase activity"/>
    <property type="evidence" value="ECO:0007669"/>
    <property type="project" value="UniProtKB-KW"/>
</dbReference>
<evidence type="ECO:0000256" key="5">
    <source>
        <dbReference type="SAM" id="MobiDB-lite"/>
    </source>
</evidence>
<dbReference type="AlphaFoldDB" id="A0A0R3WXH3"/>
<keyword evidence="2 4" id="KW-0833">Ubl conjugation pathway</keyword>
<feature type="active site" description="Glycyl thioester intermediate" evidence="3">
    <location>
        <position position="79"/>
    </location>
</feature>
<dbReference type="WBParaSite" id="TTAC_0000546301-mRNA-1">
    <property type="protein sequence ID" value="TTAC_0000546301-mRNA-1"/>
    <property type="gene ID" value="TTAC_0000546301"/>
</dbReference>
<sequence>QEFWDIQQDKLEYCIITIPDPSNIFVWKAQIKGPPNSPYEGGRFTLAIRFPKDFPRNPPTVTFETSIFHPNITNSGEICLDILRNGWTPRVTIAKIILSVLSLMAFPMAENALNPHIALIMENSWMAFETMAREWTTRYAWFADSRPVQSLQPAAANSDKERKSKGSKKSGSDKKSKGSGSSKKGKK</sequence>
<dbReference type="SMART" id="SM00212">
    <property type="entry name" value="UBCc"/>
    <property type="match status" value="1"/>
</dbReference>
<evidence type="ECO:0000313" key="7">
    <source>
        <dbReference type="EMBL" id="VDM27020.1"/>
    </source>
</evidence>
<proteinExistence type="inferred from homology"/>
<comment type="similarity">
    <text evidence="4">Belongs to the ubiquitin-conjugating enzyme family.</text>
</comment>
<evidence type="ECO:0000259" key="6">
    <source>
        <dbReference type="PROSITE" id="PS50127"/>
    </source>
</evidence>
<keyword evidence="4" id="KW-0067">ATP-binding</keyword>
<dbReference type="EMBL" id="UYWX01007568">
    <property type="protein sequence ID" value="VDM27020.1"/>
    <property type="molecule type" value="Genomic_DNA"/>
</dbReference>
<organism evidence="9">
    <name type="scientific">Hydatigena taeniaeformis</name>
    <name type="common">Feline tapeworm</name>
    <name type="synonym">Taenia taeniaeformis</name>
    <dbReference type="NCBI Taxonomy" id="6205"/>
    <lineage>
        <taxon>Eukaryota</taxon>
        <taxon>Metazoa</taxon>
        <taxon>Spiralia</taxon>
        <taxon>Lophotrochozoa</taxon>
        <taxon>Platyhelminthes</taxon>
        <taxon>Cestoda</taxon>
        <taxon>Eucestoda</taxon>
        <taxon>Cyclophyllidea</taxon>
        <taxon>Taeniidae</taxon>
        <taxon>Hydatigera</taxon>
    </lineage>
</organism>
<dbReference type="Gene3D" id="3.10.110.10">
    <property type="entry name" value="Ubiquitin Conjugating Enzyme"/>
    <property type="match status" value="1"/>
</dbReference>
<dbReference type="InterPro" id="IPR023313">
    <property type="entry name" value="UBQ-conjugating_AS"/>
</dbReference>
<accession>A0A0R3WXH3</accession>
<feature type="compositionally biased region" description="Low complexity" evidence="5">
    <location>
        <begin position="178"/>
        <end position="187"/>
    </location>
</feature>
<dbReference type="InterPro" id="IPR016135">
    <property type="entry name" value="UBQ-conjugating_enzyme/RWD"/>
</dbReference>
<keyword evidence="8" id="KW-1185">Reference proteome</keyword>
<dbReference type="Proteomes" id="UP000274429">
    <property type="component" value="Unassembled WGS sequence"/>
</dbReference>